<name>A0A6J6LUB3_9ZZZZ</name>
<dbReference type="EMBL" id="CAEZVB010000009">
    <property type="protein sequence ID" value="CAB4616065.1"/>
    <property type="molecule type" value="Genomic_DNA"/>
</dbReference>
<dbReference type="PANTHER" id="PTHR34580">
    <property type="match status" value="1"/>
</dbReference>
<dbReference type="PROSITE" id="PS52050">
    <property type="entry name" value="WYL"/>
    <property type="match status" value="1"/>
</dbReference>
<evidence type="ECO:0000313" key="5">
    <source>
        <dbReference type="EMBL" id="CAB4665252.1"/>
    </source>
</evidence>
<evidence type="ECO:0000259" key="1">
    <source>
        <dbReference type="Pfam" id="PF13280"/>
    </source>
</evidence>
<feature type="domain" description="WCX" evidence="3">
    <location>
        <begin position="231"/>
        <end position="301"/>
    </location>
</feature>
<accession>A0A6J6LUB3</accession>
<evidence type="ECO:0000313" key="6">
    <source>
        <dbReference type="EMBL" id="CAB4909185.1"/>
    </source>
</evidence>
<dbReference type="InterPro" id="IPR051534">
    <property type="entry name" value="CBASS_pafABC_assoc_protein"/>
</dbReference>
<dbReference type="EMBL" id="CAFBMO010000038">
    <property type="protein sequence ID" value="CAB4909185.1"/>
    <property type="molecule type" value="Genomic_DNA"/>
</dbReference>
<proteinExistence type="predicted"/>
<dbReference type="PIRSF" id="PIRSF016838">
    <property type="entry name" value="PafC"/>
    <property type="match status" value="1"/>
</dbReference>
<evidence type="ECO:0000313" key="4">
    <source>
        <dbReference type="EMBL" id="CAB4616065.1"/>
    </source>
</evidence>
<dbReference type="AlphaFoldDB" id="A0A6J6LUB3"/>
<organism evidence="5">
    <name type="scientific">freshwater metagenome</name>
    <dbReference type="NCBI Taxonomy" id="449393"/>
    <lineage>
        <taxon>unclassified sequences</taxon>
        <taxon>metagenomes</taxon>
        <taxon>ecological metagenomes</taxon>
    </lineage>
</organism>
<dbReference type="InterPro" id="IPR057727">
    <property type="entry name" value="WCX_dom"/>
</dbReference>
<dbReference type="Pfam" id="PF13280">
    <property type="entry name" value="WYL"/>
    <property type="match status" value="1"/>
</dbReference>
<gene>
    <name evidence="4" type="ORF">UFOPK1908_00382</name>
    <name evidence="5" type="ORF">UFOPK2282_00791</name>
    <name evidence="6" type="ORF">UFOPK3576_00987</name>
</gene>
<dbReference type="Pfam" id="PF25583">
    <property type="entry name" value="WCX"/>
    <property type="match status" value="1"/>
</dbReference>
<dbReference type="EMBL" id="CAEZWR010000080">
    <property type="protein sequence ID" value="CAB4665252.1"/>
    <property type="molecule type" value="Genomic_DNA"/>
</dbReference>
<dbReference type="InterPro" id="IPR026881">
    <property type="entry name" value="WYL_dom"/>
</dbReference>
<sequence>MSTSGPRLSRLMAMVPWLITHDGVTIESAAEHFGITPEQCEKDLWLLVVCGLPGHMPDQLVDIQFWDDGRIHVIDPQTLDRPLQLSGDEIMSMLVALRLLAQVPGTHDRETLYGLIHRLELSIGGSASATVLIDSGVSASALSTIDSALKETRFIDLLYASGTDDSVSRRMVRPLGVIATDGFTYLEAYCQQAEAVRIFRLDRVMSADLGDLIPNDVVTPDSDPSESMIARVEIDQQAQWVLDLFPFTEVHTDAQGTLRGALEYRDLDWLVRIVLSLGGAMRVQSPATARSGVANAAAQALSAYS</sequence>
<evidence type="ECO:0000259" key="2">
    <source>
        <dbReference type="Pfam" id="PF19187"/>
    </source>
</evidence>
<evidence type="ECO:0000259" key="3">
    <source>
        <dbReference type="Pfam" id="PF25583"/>
    </source>
</evidence>
<feature type="domain" description="WYL" evidence="1">
    <location>
        <begin position="141"/>
        <end position="207"/>
    </location>
</feature>
<feature type="domain" description="PafC HTH" evidence="2">
    <location>
        <begin position="7"/>
        <end position="120"/>
    </location>
</feature>
<protein>
    <submittedName>
        <fullName evidence="5">Unannotated protein</fullName>
    </submittedName>
</protein>
<dbReference type="InterPro" id="IPR028349">
    <property type="entry name" value="PafC-like"/>
</dbReference>
<reference evidence="5" key="1">
    <citation type="submission" date="2020-05" db="EMBL/GenBank/DDBJ databases">
        <authorList>
            <person name="Chiriac C."/>
            <person name="Salcher M."/>
            <person name="Ghai R."/>
            <person name="Kavagutti S V."/>
        </authorList>
    </citation>
    <scope>NUCLEOTIDE SEQUENCE</scope>
</reference>
<dbReference type="Pfam" id="PF19187">
    <property type="entry name" value="HTH_PafC"/>
    <property type="match status" value="1"/>
</dbReference>
<dbReference type="InterPro" id="IPR043839">
    <property type="entry name" value="PafC_HTH"/>
</dbReference>
<dbReference type="PANTHER" id="PTHR34580:SF1">
    <property type="entry name" value="PROTEIN PAFC"/>
    <property type="match status" value="1"/>
</dbReference>